<comment type="caution">
    <text evidence="2">The sequence shown here is derived from an EMBL/GenBank/DDBJ whole genome shotgun (WGS) entry which is preliminary data.</text>
</comment>
<dbReference type="AlphaFoldDB" id="A0A494X8G7"/>
<sequence length="115" mass="12191">MSTAVFFKAIKPAKSPKAGKASKINKQGDGNPLAGLLSILTEHKVGQKFGPDVVKDDHEVTFKAGTFVGSGKVRATGKHGCKVEDEEGRAHDVRWHEVTGHKDGGSGKQKGNAEK</sequence>
<organism evidence="2 3">
    <name type="scientific">Pararobbsia silviterrae</name>
    <dbReference type="NCBI Taxonomy" id="1792498"/>
    <lineage>
        <taxon>Bacteria</taxon>
        <taxon>Pseudomonadati</taxon>
        <taxon>Pseudomonadota</taxon>
        <taxon>Betaproteobacteria</taxon>
        <taxon>Burkholderiales</taxon>
        <taxon>Burkholderiaceae</taxon>
        <taxon>Pararobbsia</taxon>
    </lineage>
</organism>
<evidence type="ECO:0000313" key="3">
    <source>
        <dbReference type="Proteomes" id="UP000270342"/>
    </source>
</evidence>
<dbReference type="RefSeq" id="WP_121091213.1">
    <property type="nucleotide sequence ID" value="NZ_RBZU01000019.1"/>
</dbReference>
<feature type="region of interest" description="Disordered" evidence="1">
    <location>
        <begin position="78"/>
        <end position="115"/>
    </location>
</feature>
<keyword evidence="3" id="KW-1185">Reference proteome</keyword>
<feature type="compositionally biased region" description="Basic and acidic residues" evidence="1">
    <location>
        <begin position="88"/>
        <end position="115"/>
    </location>
</feature>
<protein>
    <submittedName>
        <fullName evidence="2">Uncharacterized protein</fullName>
    </submittedName>
</protein>
<dbReference type="EMBL" id="RBZU01000019">
    <property type="protein sequence ID" value="RKP44666.1"/>
    <property type="molecule type" value="Genomic_DNA"/>
</dbReference>
<accession>A0A494X8G7</accession>
<name>A0A494X8G7_9BURK</name>
<proteinExistence type="predicted"/>
<evidence type="ECO:0000256" key="1">
    <source>
        <dbReference type="SAM" id="MobiDB-lite"/>
    </source>
</evidence>
<reference evidence="2 3" key="1">
    <citation type="submission" date="2018-10" db="EMBL/GenBank/DDBJ databases">
        <title>Robbsia sp. DHC34, isolated from soil.</title>
        <authorList>
            <person name="Gao Z.-H."/>
            <person name="Qiu L.-H."/>
        </authorList>
    </citation>
    <scope>NUCLEOTIDE SEQUENCE [LARGE SCALE GENOMIC DNA]</scope>
    <source>
        <strain evidence="2 3">DHC34</strain>
    </source>
</reference>
<evidence type="ECO:0000313" key="2">
    <source>
        <dbReference type="EMBL" id="RKP44666.1"/>
    </source>
</evidence>
<gene>
    <name evidence="2" type="ORF">D7S86_26920</name>
</gene>
<dbReference type="Proteomes" id="UP000270342">
    <property type="component" value="Unassembled WGS sequence"/>
</dbReference>